<feature type="region of interest" description="Disordered" evidence="1">
    <location>
        <begin position="249"/>
        <end position="268"/>
    </location>
</feature>
<organism evidence="2 3">
    <name type="scientific">Streptomyces mashuensis</name>
    <dbReference type="NCBI Taxonomy" id="33904"/>
    <lineage>
        <taxon>Bacteria</taxon>
        <taxon>Bacillati</taxon>
        <taxon>Actinomycetota</taxon>
        <taxon>Actinomycetes</taxon>
        <taxon>Kitasatosporales</taxon>
        <taxon>Streptomycetaceae</taxon>
        <taxon>Streptomyces</taxon>
    </lineage>
</organism>
<reference evidence="2" key="1">
    <citation type="journal article" date="2014" name="Int. J. Syst. Evol. Microbiol.">
        <title>Complete genome sequence of Corynebacterium casei LMG S-19264T (=DSM 44701T), isolated from a smear-ripened cheese.</title>
        <authorList>
            <consortium name="US DOE Joint Genome Institute (JGI-PGF)"/>
            <person name="Walter F."/>
            <person name="Albersmeier A."/>
            <person name="Kalinowski J."/>
            <person name="Ruckert C."/>
        </authorList>
    </citation>
    <scope>NUCLEOTIDE SEQUENCE</scope>
    <source>
        <strain evidence="2">JCM 4059</strain>
    </source>
</reference>
<reference evidence="2" key="2">
    <citation type="submission" date="2020-09" db="EMBL/GenBank/DDBJ databases">
        <authorList>
            <person name="Sun Q."/>
            <person name="Ohkuma M."/>
        </authorList>
    </citation>
    <scope>NUCLEOTIDE SEQUENCE</scope>
    <source>
        <strain evidence="2">JCM 4059</strain>
    </source>
</reference>
<protein>
    <submittedName>
        <fullName evidence="2">Uncharacterized protein</fullName>
    </submittedName>
</protein>
<evidence type="ECO:0000313" key="2">
    <source>
        <dbReference type="EMBL" id="GHF73029.1"/>
    </source>
</evidence>
<sequence length="345" mass="35837">MAALTLALPTTAVAATHDARPPAVLPGPGGPELRLRVVGTLEDGGDVARAMNKHGDVPFRTAQGEPMVWNAVTGKQRALAGAPLTAPTDIADDGRVVGVRGVEGVVLWNADGTVTTPGLPPGEMWAGTARLGADGTLLVTASHQFIGWPGGHPRVATSYYLWRPGTGFQHLAGPNDGAYPWALNDKGLVVGTKNDAGTAWRPDGTVATYAGSVPGTTRTWLHGVNNDGVAVGGELHPDGTAAAIRWDAPDTPRRLPDEGSGGQARNVNDRGWVTGVTRATDGTGPTDHPVVWDPDGGLHRIDTLLDLPEGSSVQSIEAINDHNLLLLSIRDADSGRTSTLVVQLI</sequence>
<name>A0A919B9V2_9ACTN</name>
<proteinExistence type="predicted"/>
<accession>A0A919B9V2</accession>
<keyword evidence="3" id="KW-1185">Reference proteome</keyword>
<dbReference type="EMBL" id="BNBD01000023">
    <property type="protein sequence ID" value="GHF73029.1"/>
    <property type="molecule type" value="Genomic_DNA"/>
</dbReference>
<dbReference type="SUPFAM" id="SSF50993">
    <property type="entry name" value="Peptidase/esterase 'gauge' domain"/>
    <property type="match status" value="1"/>
</dbReference>
<comment type="caution">
    <text evidence="2">The sequence shown here is derived from an EMBL/GenBank/DDBJ whole genome shotgun (WGS) entry which is preliminary data.</text>
</comment>
<evidence type="ECO:0000313" key="3">
    <source>
        <dbReference type="Proteomes" id="UP000638313"/>
    </source>
</evidence>
<dbReference type="Proteomes" id="UP000638313">
    <property type="component" value="Unassembled WGS sequence"/>
</dbReference>
<gene>
    <name evidence="2" type="ORF">GCM10010218_62790</name>
</gene>
<dbReference type="AlphaFoldDB" id="A0A919B9V2"/>
<evidence type="ECO:0000256" key="1">
    <source>
        <dbReference type="SAM" id="MobiDB-lite"/>
    </source>
</evidence>